<proteinExistence type="predicted"/>
<reference evidence="1" key="3">
    <citation type="journal article" date="2022" name="Nat. Biotechnol.">
        <title>Carbon-negative production of acetone and isopropanol by gas fermentation at industrial pilot scale.</title>
        <authorList>
            <person name="Liew F.E."/>
            <person name="Nogle R."/>
            <person name="Abdalla T."/>
            <person name="Rasor B.J."/>
            <person name="Canter C."/>
            <person name="Jensen R.O."/>
            <person name="Wang L."/>
            <person name="Strutz J."/>
            <person name="Chirania P."/>
            <person name="De Tissera S."/>
            <person name="Mueller A.P."/>
            <person name="Ruan Z."/>
            <person name="Gao A."/>
            <person name="Tran L."/>
            <person name="Engle N.L."/>
            <person name="Bromley J.C."/>
            <person name="Daniell J."/>
            <person name="Conrado R."/>
            <person name="Tschaplinski T.J."/>
            <person name="Giannone R.J."/>
            <person name="Hettich R.L."/>
            <person name="Karim A.S."/>
            <person name="Simpson S.D."/>
            <person name="Brown S.D."/>
            <person name="Leang C."/>
            <person name="Jewett M.C."/>
            <person name="Kopke M."/>
        </authorList>
    </citation>
    <scope>NUCLEOTIDE SEQUENCE</scope>
    <source>
        <strain evidence="1">DJ080</strain>
    </source>
</reference>
<gene>
    <name evidence="1" type="ORF">B0H41_000972</name>
    <name evidence="2" type="ORF">DFH45_004470</name>
</gene>
<name>A0A9Q5CWV7_CLOBE</name>
<sequence>MNTIILFIAFIKLNTCTYSSVKPRERTAM</sequence>
<comment type="caution">
    <text evidence="2">The sequence shown here is derived from an EMBL/GenBank/DDBJ whole genome shotgun (WGS) entry which is preliminary data.</text>
</comment>
<evidence type="ECO:0000313" key="1">
    <source>
        <dbReference type="EMBL" id="NRT87293.1"/>
    </source>
</evidence>
<evidence type="ECO:0000313" key="3">
    <source>
        <dbReference type="Proteomes" id="UP000821656"/>
    </source>
</evidence>
<dbReference type="AlphaFoldDB" id="A0A9Q5CWV7"/>
<dbReference type="EMBL" id="JABSXK010000001">
    <property type="protein sequence ID" value="NRV11507.1"/>
    <property type="molecule type" value="Genomic_DNA"/>
</dbReference>
<protein>
    <submittedName>
        <fullName evidence="2">Uncharacterized protein</fullName>
    </submittedName>
</protein>
<organism evidence="2 3">
    <name type="scientific">Clostridium beijerinckii</name>
    <name type="common">Clostridium MP</name>
    <dbReference type="NCBI Taxonomy" id="1520"/>
    <lineage>
        <taxon>Bacteria</taxon>
        <taxon>Bacillati</taxon>
        <taxon>Bacillota</taxon>
        <taxon>Clostridia</taxon>
        <taxon>Eubacteriales</taxon>
        <taxon>Clostridiaceae</taxon>
        <taxon>Clostridium</taxon>
    </lineage>
</organism>
<reference evidence="1" key="2">
    <citation type="submission" date="2020-05" db="EMBL/GenBank/DDBJ databases">
        <authorList>
            <person name="Brown S."/>
            <person name="Huntemann M."/>
            <person name="Clum A."/>
            <person name="Spunde A."/>
            <person name="Palaniappan K."/>
            <person name="Ritter S."/>
            <person name="Mikhailova N."/>
            <person name="Chen I.-M."/>
            <person name="Stamatis D."/>
            <person name="Reddy T."/>
            <person name="O'Malley R."/>
            <person name="Daum C."/>
            <person name="Shapiro N."/>
            <person name="Ivanova N."/>
            <person name="Kyrpides N."/>
            <person name="Woyke T."/>
        </authorList>
    </citation>
    <scope>NUCLEOTIDE SEQUENCE</scope>
    <source>
        <strain evidence="1">DJ080</strain>
    </source>
</reference>
<dbReference type="Proteomes" id="UP001193748">
    <property type="component" value="Unassembled WGS sequence"/>
</dbReference>
<accession>A0A9Q5CWV7</accession>
<evidence type="ECO:0000313" key="2">
    <source>
        <dbReference type="EMBL" id="NRV11507.1"/>
    </source>
</evidence>
<dbReference type="Proteomes" id="UP000821656">
    <property type="component" value="Unassembled WGS sequence"/>
</dbReference>
<dbReference type="EMBL" id="JABSWW010000001">
    <property type="protein sequence ID" value="NRT87293.1"/>
    <property type="molecule type" value="Genomic_DNA"/>
</dbReference>
<reference evidence="2" key="1">
    <citation type="submission" date="2020-05" db="EMBL/GenBank/DDBJ databases">
        <title>Genomic insights into acetone-butanol-ethanol (ABE) fermentation by sequencing solventogenic clostridia strains.</title>
        <authorList>
            <person name="Brown S."/>
        </authorList>
    </citation>
    <scope>NUCLEOTIDE SEQUENCE</scope>
    <source>
        <strain evidence="2">DJ126</strain>
    </source>
</reference>